<reference evidence="2" key="2">
    <citation type="submission" date="2022-06" db="UniProtKB">
        <authorList>
            <consortium name="EnsemblMetazoa"/>
        </authorList>
    </citation>
    <scope>IDENTIFICATION</scope>
    <source>
        <strain evidence="2">DF5081</strain>
    </source>
</reference>
<feature type="region of interest" description="Disordered" evidence="1">
    <location>
        <begin position="79"/>
        <end position="159"/>
    </location>
</feature>
<proteinExistence type="predicted"/>
<accession>A0A8R1E9K6</accession>
<evidence type="ECO:0000313" key="3">
    <source>
        <dbReference type="Proteomes" id="UP000005237"/>
    </source>
</evidence>
<feature type="compositionally biased region" description="Basic and acidic residues" evidence="1">
    <location>
        <begin position="82"/>
        <end position="96"/>
    </location>
</feature>
<protein>
    <submittedName>
        <fullName evidence="2">Uncharacterized protein</fullName>
    </submittedName>
</protein>
<sequence>MRQVETILEGCGAVPEATRRLIARGEESPVQPKLDLHEIVDTTNDLALTHQEINSIRGMSRQRARTVLIQKWQSEVAIKPRNKGDEKAPRHLETGHLETATSRNRTSRNRDISKPRHLETGHLETGHLETGHFETGHLETATSRNRVNRGRVVEKRGRK</sequence>
<dbReference type="AlphaFoldDB" id="A0A8R1E9K6"/>
<keyword evidence="3" id="KW-1185">Reference proteome</keyword>
<dbReference type="Proteomes" id="UP000005237">
    <property type="component" value="Unassembled WGS sequence"/>
</dbReference>
<evidence type="ECO:0000256" key="1">
    <source>
        <dbReference type="SAM" id="MobiDB-lite"/>
    </source>
</evidence>
<reference evidence="3" key="1">
    <citation type="submission" date="2010-08" db="EMBL/GenBank/DDBJ databases">
        <authorList>
            <consortium name="Caenorhabditis japonica Sequencing Consortium"/>
            <person name="Wilson R.K."/>
        </authorList>
    </citation>
    <scope>NUCLEOTIDE SEQUENCE [LARGE SCALE GENOMIC DNA]</scope>
    <source>
        <strain evidence="3">DF5081</strain>
    </source>
</reference>
<dbReference type="EnsemblMetazoa" id="CJA29032.1">
    <property type="protein sequence ID" value="CJA29032.1"/>
    <property type="gene ID" value="WBGene00184606"/>
</dbReference>
<name>A0A8R1E9K6_CAEJA</name>
<feature type="compositionally biased region" description="Basic and acidic residues" evidence="1">
    <location>
        <begin position="108"/>
        <end position="137"/>
    </location>
</feature>
<organism evidence="2 3">
    <name type="scientific">Caenorhabditis japonica</name>
    <dbReference type="NCBI Taxonomy" id="281687"/>
    <lineage>
        <taxon>Eukaryota</taxon>
        <taxon>Metazoa</taxon>
        <taxon>Ecdysozoa</taxon>
        <taxon>Nematoda</taxon>
        <taxon>Chromadorea</taxon>
        <taxon>Rhabditida</taxon>
        <taxon>Rhabditina</taxon>
        <taxon>Rhabditomorpha</taxon>
        <taxon>Rhabditoidea</taxon>
        <taxon>Rhabditidae</taxon>
        <taxon>Peloderinae</taxon>
        <taxon>Caenorhabditis</taxon>
    </lineage>
</organism>
<evidence type="ECO:0000313" key="2">
    <source>
        <dbReference type="EnsemblMetazoa" id="CJA29032.1"/>
    </source>
</evidence>